<organism evidence="7 8">
    <name type="scientific">Sulfoacidibacillus thermotolerans</name>
    <name type="common">Acidibacillus sulfuroxidans</name>
    <dbReference type="NCBI Taxonomy" id="1765684"/>
    <lineage>
        <taxon>Bacteria</taxon>
        <taxon>Bacillati</taxon>
        <taxon>Bacillota</taxon>
        <taxon>Bacilli</taxon>
        <taxon>Bacillales</taxon>
        <taxon>Alicyclobacillaceae</taxon>
        <taxon>Sulfoacidibacillus</taxon>
    </lineage>
</organism>
<dbReference type="AlphaFoldDB" id="A0A2U3D7J5"/>
<keyword evidence="6" id="KW-0547">Nucleotide-binding</keyword>
<evidence type="ECO:0000256" key="3">
    <source>
        <dbReference type="ARBA" id="ARBA00024799"/>
    </source>
</evidence>
<dbReference type="Proteomes" id="UP000245380">
    <property type="component" value="Unassembled WGS sequence"/>
</dbReference>
<dbReference type="EC" id="6.3.5.-" evidence="6"/>
<keyword evidence="8" id="KW-1185">Reference proteome</keyword>
<dbReference type="GO" id="GO:0050566">
    <property type="term" value="F:asparaginyl-tRNA synthase (glutamine-hydrolyzing) activity"/>
    <property type="evidence" value="ECO:0007669"/>
    <property type="project" value="RHEA"/>
</dbReference>
<dbReference type="NCBIfam" id="TIGR00135">
    <property type="entry name" value="gatC"/>
    <property type="match status" value="1"/>
</dbReference>
<dbReference type="EMBL" id="MPDK01000016">
    <property type="protein sequence ID" value="PWI57257.1"/>
    <property type="molecule type" value="Genomic_DNA"/>
</dbReference>
<dbReference type="GO" id="GO:0005524">
    <property type="term" value="F:ATP binding"/>
    <property type="evidence" value="ECO:0007669"/>
    <property type="project" value="UniProtKB-KW"/>
</dbReference>
<dbReference type="PANTHER" id="PTHR15004">
    <property type="entry name" value="GLUTAMYL-TRNA(GLN) AMIDOTRANSFERASE SUBUNIT C, MITOCHONDRIAL"/>
    <property type="match status" value="1"/>
</dbReference>
<comment type="function">
    <text evidence="3 6">Allows the formation of correctly charged Asn-tRNA(Asn) or Gln-tRNA(Gln) through the transamidation of misacylated Asp-tRNA(Asn) or Glu-tRNA(Gln) in organisms which lack either or both of asparaginyl-tRNA or glutaminyl-tRNA synthetases. The reaction takes place in the presence of glutamine and ATP through an activated phospho-Asp-tRNA(Asn) or phospho-Glu-tRNA(Gln).</text>
</comment>
<evidence type="ECO:0000256" key="2">
    <source>
        <dbReference type="ARBA" id="ARBA00011123"/>
    </source>
</evidence>
<comment type="subunit">
    <text evidence="2 6">Heterotrimer of A, B and C subunits.</text>
</comment>
<dbReference type="PANTHER" id="PTHR15004:SF0">
    <property type="entry name" value="GLUTAMYL-TRNA(GLN) AMIDOTRANSFERASE SUBUNIT C, MITOCHONDRIAL"/>
    <property type="match status" value="1"/>
</dbReference>
<keyword evidence="6" id="KW-0436">Ligase</keyword>
<comment type="catalytic activity">
    <reaction evidence="4 6">
        <text>L-aspartyl-tRNA(Asn) + L-glutamine + ATP + H2O = L-asparaginyl-tRNA(Asn) + L-glutamate + ADP + phosphate + 2 H(+)</text>
        <dbReference type="Rhea" id="RHEA:14513"/>
        <dbReference type="Rhea" id="RHEA-COMP:9674"/>
        <dbReference type="Rhea" id="RHEA-COMP:9677"/>
        <dbReference type="ChEBI" id="CHEBI:15377"/>
        <dbReference type="ChEBI" id="CHEBI:15378"/>
        <dbReference type="ChEBI" id="CHEBI:29985"/>
        <dbReference type="ChEBI" id="CHEBI:30616"/>
        <dbReference type="ChEBI" id="CHEBI:43474"/>
        <dbReference type="ChEBI" id="CHEBI:58359"/>
        <dbReference type="ChEBI" id="CHEBI:78515"/>
        <dbReference type="ChEBI" id="CHEBI:78516"/>
        <dbReference type="ChEBI" id="CHEBI:456216"/>
    </reaction>
</comment>
<accession>A0A2U3D7J5</accession>
<reference evidence="7 8" key="1">
    <citation type="submission" date="2016-11" db="EMBL/GenBank/DDBJ databases">
        <title>Comparative genomics of Acidibacillus ferroxidans species.</title>
        <authorList>
            <person name="Oliveira G."/>
            <person name="Nunes G."/>
            <person name="Oliveira R."/>
            <person name="Araujo F."/>
            <person name="Salim A."/>
            <person name="Scholte L."/>
            <person name="Morais D."/>
            <person name="Nancucheo I."/>
            <person name="Johnson D.B."/>
            <person name="Grail B."/>
            <person name="Bittencourt J."/>
            <person name="Valadares R."/>
        </authorList>
    </citation>
    <scope>NUCLEOTIDE SEQUENCE [LARGE SCALE GENOMIC DNA]</scope>
    <source>
        <strain evidence="7 8">Y002</strain>
    </source>
</reference>
<comment type="catalytic activity">
    <reaction evidence="5 6">
        <text>L-glutamyl-tRNA(Gln) + L-glutamine + ATP + H2O = L-glutaminyl-tRNA(Gln) + L-glutamate + ADP + phosphate + H(+)</text>
        <dbReference type="Rhea" id="RHEA:17521"/>
        <dbReference type="Rhea" id="RHEA-COMP:9681"/>
        <dbReference type="Rhea" id="RHEA-COMP:9684"/>
        <dbReference type="ChEBI" id="CHEBI:15377"/>
        <dbReference type="ChEBI" id="CHEBI:15378"/>
        <dbReference type="ChEBI" id="CHEBI:29985"/>
        <dbReference type="ChEBI" id="CHEBI:30616"/>
        <dbReference type="ChEBI" id="CHEBI:43474"/>
        <dbReference type="ChEBI" id="CHEBI:58359"/>
        <dbReference type="ChEBI" id="CHEBI:78520"/>
        <dbReference type="ChEBI" id="CHEBI:78521"/>
        <dbReference type="ChEBI" id="CHEBI:456216"/>
    </reaction>
</comment>
<keyword evidence="6" id="KW-0067">ATP-binding</keyword>
<evidence type="ECO:0000256" key="5">
    <source>
        <dbReference type="ARBA" id="ARBA00047913"/>
    </source>
</evidence>
<evidence type="ECO:0000256" key="6">
    <source>
        <dbReference type="HAMAP-Rule" id="MF_00122"/>
    </source>
</evidence>
<comment type="similarity">
    <text evidence="1 6">Belongs to the GatC family.</text>
</comment>
<keyword evidence="6" id="KW-0648">Protein biosynthesis</keyword>
<proteinExistence type="inferred from homology"/>
<dbReference type="InterPro" id="IPR003837">
    <property type="entry name" value="GatC"/>
</dbReference>
<dbReference type="GO" id="GO:0050567">
    <property type="term" value="F:glutaminyl-tRNA synthase (glutamine-hydrolyzing) activity"/>
    <property type="evidence" value="ECO:0007669"/>
    <property type="project" value="UniProtKB-UniRule"/>
</dbReference>
<dbReference type="SUPFAM" id="SSF141000">
    <property type="entry name" value="Glu-tRNAGln amidotransferase C subunit"/>
    <property type="match status" value="1"/>
</dbReference>
<dbReference type="HAMAP" id="MF_00122">
    <property type="entry name" value="GatC"/>
    <property type="match status" value="1"/>
</dbReference>
<protein>
    <recommendedName>
        <fullName evidence="6">Aspartyl/glutamyl-tRNA(Asn/Gln) amidotransferase subunit C</fullName>
        <shortName evidence="6">Asp/Glu-ADT subunit C</shortName>
        <ecNumber evidence="6">6.3.5.-</ecNumber>
    </recommendedName>
</protein>
<gene>
    <name evidence="6" type="primary">gatC</name>
    <name evidence="7" type="ORF">BM613_09745</name>
</gene>
<dbReference type="Gene3D" id="1.10.20.60">
    <property type="entry name" value="Glu-tRNAGln amidotransferase C subunit, N-terminal domain"/>
    <property type="match status" value="1"/>
</dbReference>
<dbReference type="GO" id="GO:0006450">
    <property type="term" value="P:regulation of translational fidelity"/>
    <property type="evidence" value="ECO:0007669"/>
    <property type="project" value="InterPro"/>
</dbReference>
<comment type="caution">
    <text evidence="7">The sequence shown here is derived from an EMBL/GenBank/DDBJ whole genome shotgun (WGS) entry which is preliminary data.</text>
</comment>
<dbReference type="Pfam" id="PF02686">
    <property type="entry name" value="GatC"/>
    <property type="match status" value="1"/>
</dbReference>
<evidence type="ECO:0000313" key="7">
    <source>
        <dbReference type="EMBL" id="PWI57257.1"/>
    </source>
</evidence>
<dbReference type="InterPro" id="IPR036113">
    <property type="entry name" value="Asp/Glu-ADT_sf_sub_c"/>
</dbReference>
<evidence type="ECO:0000256" key="4">
    <source>
        <dbReference type="ARBA" id="ARBA00047380"/>
    </source>
</evidence>
<dbReference type="OrthoDB" id="9813938at2"/>
<dbReference type="GO" id="GO:0006412">
    <property type="term" value="P:translation"/>
    <property type="evidence" value="ECO:0007669"/>
    <property type="project" value="UniProtKB-UniRule"/>
</dbReference>
<dbReference type="RefSeq" id="WP_109430996.1">
    <property type="nucleotide sequence ID" value="NZ_MPDK01000016.1"/>
</dbReference>
<name>A0A2U3D7J5_SULT2</name>
<evidence type="ECO:0000256" key="1">
    <source>
        <dbReference type="ARBA" id="ARBA00010757"/>
    </source>
</evidence>
<dbReference type="GO" id="GO:0070681">
    <property type="term" value="P:glutaminyl-tRNAGln biosynthesis via transamidation"/>
    <property type="evidence" value="ECO:0007669"/>
    <property type="project" value="TreeGrafter"/>
</dbReference>
<sequence>MSLTKAEIQHVAALARLQVAEEEIGVLSEELEKILAYVDQLQQLDVTGIEAMSHVGVTQNVTRPDVPGISLLPEIALANGPDVEEQQFRVPAVLEG</sequence>
<evidence type="ECO:0000313" key="8">
    <source>
        <dbReference type="Proteomes" id="UP000245380"/>
    </source>
</evidence>